<dbReference type="Gene3D" id="3.40.20.10">
    <property type="entry name" value="Severin"/>
    <property type="match status" value="1"/>
</dbReference>
<evidence type="ECO:0000259" key="1">
    <source>
        <dbReference type="PROSITE" id="PS51263"/>
    </source>
</evidence>
<reference evidence="2 3" key="1">
    <citation type="journal article" date="2013" name="BMC Genomics">
        <title>Genome sequencing and comparative genomics of honey bee microsporidia, Nosema apis reveal novel insights into host-parasite interactions.</title>
        <authorList>
            <person name="Chen Yp."/>
            <person name="Pettis J.S."/>
            <person name="Zhao Y."/>
            <person name="Liu X."/>
            <person name="Tallon L.J."/>
            <person name="Sadzewicz L.D."/>
            <person name="Li R."/>
            <person name="Zheng H."/>
            <person name="Huang S."/>
            <person name="Zhang X."/>
            <person name="Hamilton M.C."/>
            <person name="Pernal S.F."/>
            <person name="Melathopoulos A.P."/>
            <person name="Yan X."/>
            <person name="Evans J.D."/>
        </authorList>
    </citation>
    <scope>NUCLEOTIDE SEQUENCE [LARGE SCALE GENOMIC DNA]</scope>
    <source>
        <strain evidence="2 3">BRL 01</strain>
    </source>
</reference>
<dbReference type="VEuPathDB" id="MicrosporidiaDB:NAPIS_ORF02213"/>
<dbReference type="CDD" id="cd00013">
    <property type="entry name" value="ADF_gelsolin"/>
    <property type="match status" value="1"/>
</dbReference>
<dbReference type="GO" id="GO:0003779">
    <property type="term" value="F:actin binding"/>
    <property type="evidence" value="ECO:0007669"/>
    <property type="project" value="InterPro"/>
</dbReference>
<dbReference type="EMBL" id="KE647314">
    <property type="protein sequence ID" value="EQB60207.1"/>
    <property type="molecule type" value="Genomic_DNA"/>
</dbReference>
<dbReference type="PROSITE" id="PS51263">
    <property type="entry name" value="ADF_H"/>
    <property type="match status" value="1"/>
</dbReference>
<dbReference type="AlphaFoldDB" id="T0KXU8"/>
<evidence type="ECO:0000313" key="2">
    <source>
        <dbReference type="EMBL" id="EQB60207.1"/>
    </source>
</evidence>
<proteinExistence type="predicted"/>
<dbReference type="OrthoDB" id="10249245at2759"/>
<organism evidence="2 3">
    <name type="scientific">Vairimorpha apis BRL 01</name>
    <dbReference type="NCBI Taxonomy" id="1037528"/>
    <lineage>
        <taxon>Eukaryota</taxon>
        <taxon>Fungi</taxon>
        <taxon>Fungi incertae sedis</taxon>
        <taxon>Microsporidia</taxon>
        <taxon>Nosematidae</taxon>
        <taxon>Vairimorpha</taxon>
    </lineage>
</organism>
<name>T0KXU8_9MICR</name>
<dbReference type="SUPFAM" id="SSF55753">
    <property type="entry name" value="Actin depolymerizing proteins"/>
    <property type="match status" value="1"/>
</dbReference>
<dbReference type="InterPro" id="IPR002108">
    <property type="entry name" value="ADF-H"/>
</dbReference>
<feature type="domain" description="ADF-H" evidence="1">
    <location>
        <begin position="1"/>
        <end position="147"/>
    </location>
</feature>
<dbReference type="Proteomes" id="UP000053780">
    <property type="component" value="Unassembled WGS sequence"/>
</dbReference>
<protein>
    <submittedName>
        <fullName evidence="2">Cofilin-like protein</fullName>
    </submittedName>
</protein>
<dbReference type="InterPro" id="IPR029006">
    <property type="entry name" value="ADF-H/Gelsolin-like_dom_sf"/>
</dbReference>
<dbReference type="HOGENOM" id="CLU_138659_0_0_1"/>
<accession>T0KXU8</accession>
<gene>
    <name evidence="2" type="ORF">NAPIS_ORF02213</name>
</gene>
<keyword evidence="3" id="KW-1185">Reference proteome</keyword>
<dbReference type="SMART" id="SM00102">
    <property type="entry name" value="ADF"/>
    <property type="match status" value="1"/>
</dbReference>
<dbReference type="Pfam" id="PF00241">
    <property type="entry name" value="Cofilin_ADF"/>
    <property type="match status" value="1"/>
</dbReference>
<evidence type="ECO:0000313" key="3">
    <source>
        <dbReference type="Proteomes" id="UP000053780"/>
    </source>
</evidence>
<sequence>MNIPGLDDLENEVQRLKKRYFEFLIFNISNLDPIEYHIKKTGGKNYNGELIINYNEKKLIETFNICRENVEQDVPCFIVYDFVFYEKGLWKTSLCLISFIPDNLNIKNKVVYSTNALNLKRLLEIPLLISVNNVDDLTYENIKDRCNKYKLN</sequence>